<dbReference type="SUPFAM" id="SSF51110">
    <property type="entry name" value="alpha-D-mannose-specific plant lectins"/>
    <property type="match status" value="1"/>
</dbReference>
<evidence type="ECO:0000256" key="4">
    <source>
        <dbReference type="SAM" id="SignalP"/>
    </source>
</evidence>
<dbReference type="EMBL" id="PJQY01003945">
    <property type="protein sequence ID" value="PQM33269.1"/>
    <property type="molecule type" value="Genomic_DNA"/>
</dbReference>
<keyword evidence="6" id="KW-0675">Receptor</keyword>
<dbReference type="InterPro" id="IPR051343">
    <property type="entry name" value="G-type_lectin_kinases/EP1-like"/>
</dbReference>
<feature type="domain" description="Bulb-type lectin" evidence="5">
    <location>
        <begin position="20"/>
        <end position="145"/>
    </location>
</feature>
<dbReference type="OrthoDB" id="1930390at2759"/>
<dbReference type="InterPro" id="IPR036426">
    <property type="entry name" value="Bulb-type_lectin_dom_sf"/>
</dbReference>
<reference evidence="6 7" key="1">
    <citation type="submission" date="2018-02" db="EMBL/GenBank/DDBJ databases">
        <title>Draft genome of wild Prunus yedoensis var. nudiflora.</title>
        <authorList>
            <person name="Baek S."/>
            <person name="Kim J.-H."/>
            <person name="Choi K."/>
            <person name="Kim G.-B."/>
            <person name="Cho A."/>
            <person name="Jang H."/>
            <person name="Shin C.-H."/>
            <person name="Yu H.-J."/>
            <person name="Mun J.-H."/>
        </authorList>
    </citation>
    <scope>NUCLEOTIDE SEQUENCE [LARGE SCALE GENOMIC DNA]</scope>
    <source>
        <strain evidence="7">cv. Jeju island</strain>
        <tissue evidence="6">Leaf</tissue>
    </source>
</reference>
<proteinExistence type="predicted"/>
<evidence type="ECO:0000313" key="7">
    <source>
        <dbReference type="Proteomes" id="UP000250321"/>
    </source>
</evidence>
<gene>
    <name evidence="6" type="ORF">Pyn_34667</name>
</gene>
<keyword evidence="7" id="KW-1185">Reference proteome</keyword>
<keyword evidence="6" id="KW-0808">Transferase</keyword>
<dbReference type="GO" id="GO:0016301">
    <property type="term" value="F:kinase activity"/>
    <property type="evidence" value="ECO:0007669"/>
    <property type="project" value="UniProtKB-KW"/>
</dbReference>
<dbReference type="PANTHER" id="PTHR47976">
    <property type="entry name" value="G-TYPE LECTIN S-RECEPTOR-LIKE SERINE/THREONINE-PROTEIN KINASE SD2-5"/>
    <property type="match status" value="1"/>
</dbReference>
<evidence type="ECO:0000259" key="5">
    <source>
        <dbReference type="PROSITE" id="PS50927"/>
    </source>
</evidence>
<dbReference type="PANTHER" id="PTHR47976:SF108">
    <property type="entry name" value="G-TYPE LECTIN S-RECEPTOR-LIKE SERINE_THREONINE-PROTEIN KINASE LECRK1"/>
    <property type="match status" value="1"/>
</dbReference>
<name>A0A314UEC4_PRUYE</name>
<evidence type="ECO:0000256" key="1">
    <source>
        <dbReference type="ARBA" id="ARBA00022729"/>
    </source>
</evidence>
<dbReference type="GO" id="GO:0030246">
    <property type="term" value="F:carbohydrate binding"/>
    <property type="evidence" value="ECO:0007669"/>
    <property type="project" value="UniProtKB-KW"/>
</dbReference>
<organism evidence="6 7">
    <name type="scientific">Prunus yedoensis var. nudiflora</name>
    <dbReference type="NCBI Taxonomy" id="2094558"/>
    <lineage>
        <taxon>Eukaryota</taxon>
        <taxon>Viridiplantae</taxon>
        <taxon>Streptophyta</taxon>
        <taxon>Embryophyta</taxon>
        <taxon>Tracheophyta</taxon>
        <taxon>Spermatophyta</taxon>
        <taxon>Magnoliopsida</taxon>
        <taxon>eudicotyledons</taxon>
        <taxon>Gunneridae</taxon>
        <taxon>Pentapetalae</taxon>
        <taxon>rosids</taxon>
        <taxon>fabids</taxon>
        <taxon>Rosales</taxon>
        <taxon>Rosaceae</taxon>
        <taxon>Amygdaloideae</taxon>
        <taxon>Amygdaleae</taxon>
        <taxon>Prunus</taxon>
    </lineage>
</organism>
<keyword evidence="1 4" id="KW-0732">Signal</keyword>
<keyword evidence="3" id="KW-0325">Glycoprotein</keyword>
<evidence type="ECO:0000256" key="3">
    <source>
        <dbReference type="ARBA" id="ARBA00023180"/>
    </source>
</evidence>
<dbReference type="InterPro" id="IPR001480">
    <property type="entry name" value="Bulb-type_lectin_dom"/>
</dbReference>
<comment type="caution">
    <text evidence="6">The sequence shown here is derived from an EMBL/GenBank/DDBJ whole genome shotgun (WGS) entry which is preliminary data.</text>
</comment>
<feature type="signal peptide" evidence="4">
    <location>
        <begin position="1"/>
        <end position="23"/>
    </location>
</feature>
<keyword evidence="6" id="KW-0418">Kinase</keyword>
<dbReference type="AlphaFoldDB" id="A0A314UEC4"/>
<protein>
    <submittedName>
        <fullName evidence="6">G-type lectin S-receptor-like serine/threonine-protein kinase LECRK2</fullName>
    </submittedName>
</protein>
<dbReference type="Gene3D" id="2.90.10.10">
    <property type="entry name" value="Bulb-type lectin domain"/>
    <property type="match status" value="1"/>
</dbReference>
<keyword evidence="2" id="KW-1015">Disulfide bond</keyword>
<evidence type="ECO:0000256" key="2">
    <source>
        <dbReference type="ARBA" id="ARBA00023157"/>
    </source>
</evidence>
<accession>A0A314UEC4</accession>
<dbReference type="Proteomes" id="UP000250321">
    <property type="component" value="Unassembled WGS sequence"/>
</dbReference>
<keyword evidence="6" id="KW-0430">Lectin</keyword>
<feature type="chain" id="PRO_5016414013" evidence="4">
    <location>
        <begin position="24"/>
        <end position="145"/>
    </location>
</feature>
<dbReference type="STRING" id="2094558.A0A314UEC4"/>
<evidence type="ECO:0000313" key="6">
    <source>
        <dbReference type="EMBL" id="PQM33269.1"/>
    </source>
</evidence>
<dbReference type="PROSITE" id="PS50927">
    <property type="entry name" value="BULB_LECTIN"/>
    <property type="match status" value="1"/>
</dbReference>
<sequence length="145" mass="15924">MASALLCLSCFFLIILLPCTSLAQTSTNISLGSSLAALNDNLSWPSPSGEFAFGFRQIGKSGFLLAIWFNKIPDRTIVWSANRNDLVQEGSKVELTSDGMLVLRNSEGDRYGVLILLAQKWPMPPCLTRGILCWPTQTQPILGEF</sequence>